<dbReference type="Pfam" id="PF12973">
    <property type="entry name" value="Cupin_7"/>
    <property type="match status" value="1"/>
</dbReference>
<gene>
    <name evidence="2" type="ORF">SHKM778_04360</name>
</gene>
<dbReference type="Gene3D" id="2.60.120.10">
    <property type="entry name" value="Jelly Rolls"/>
    <property type="match status" value="1"/>
</dbReference>
<feature type="domain" description="ChrR-like cupin" evidence="1">
    <location>
        <begin position="4"/>
        <end position="53"/>
    </location>
</feature>
<evidence type="ECO:0000313" key="2">
    <source>
        <dbReference type="EMBL" id="BFO14048.1"/>
    </source>
</evidence>
<reference evidence="2" key="2">
    <citation type="submission" date="2024-07" db="EMBL/GenBank/DDBJ databases">
        <title>Streptomyces haneummycinica sp. nov., a new antibiotic-producing actinobacterium isolated from marine sediment.</title>
        <authorList>
            <person name="Uemura M."/>
            <person name="Hamada M."/>
            <person name="Hirano S."/>
            <person name="Kobayashi K."/>
            <person name="Ohshiro T."/>
            <person name="Kobayashi T."/>
            <person name="Terahara T."/>
        </authorList>
    </citation>
    <scope>NUCLEOTIDE SEQUENCE</scope>
    <source>
        <strain evidence="2">KM77-8</strain>
    </source>
</reference>
<sequence length="57" mass="6199">MTLKETGKGGPAAAILRYLPGCEAPVHRHPGYEMIYVLSDEMKTDDDTYEAGSRGQA</sequence>
<dbReference type="InterPro" id="IPR011051">
    <property type="entry name" value="RmlC_Cupin_sf"/>
</dbReference>
<name>A0AAT9H9G6_9ACTN</name>
<dbReference type="InterPro" id="IPR025979">
    <property type="entry name" value="ChrR-like_cupin_dom"/>
</dbReference>
<protein>
    <recommendedName>
        <fullName evidence="1">ChrR-like cupin domain-containing protein</fullName>
    </recommendedName>
</protein>
<dbReference type="InterPro" id="IPR014710">
    <property type="entry name" value="RmlC-like_jellyroll"/>
</dbReference>
<proteinExistence type="predicted"/>
<accession>A0AAT9H9G6</accession>
<reference evidence="2" key="1">
    <citation type="submission" date="2024-06" db="EMBL/GenBank/DDBJ databases">
        <authorList>
            <consortium name="consrtm"/>
            <person name="Uemura M."/>
            <person name="Terahara T."/>
        </authorList>
    </citation>
    <scope>NUCLEOTIDE SEQUENCE</scope>
    <source>
        <strain evidence="2">KM77-8</strain>
    </source>
</reference>
<evidence type="ECO:0000259" key="1">
    <source>
        <dbReference type="Pfam" id="PF12973"/>
    </source>
</evidence>
<dbReference type="SUPFAM" id="SSF51182">
    <property type="entry name" value="RmlC-like cupins"/>
    <property type="match status" value="1"/>
</dbReference>
<organism evidence="2">
    <name type="scientific">Streptomyces haneummycinicus</name>
    <dbReference type="NCBI Taxonomy" id="3074435"/>
    <lineage>
        <taxon>Bacteria</taxon>
        <taxon>Bacillati</taxon>
        <taxon>Actinomycetota</taxon>
        <taxon>Actinomycetes</taxon>
        <taxon>Kitasatosporales</taxon>
        <taxon>Streptomycetaceae</taxon>
        <taxon>Streptomyces</taxon>
    </lineage>
</organism>
<dbReference type="AlphaFoldDB" id="A0AAT9H9G6"/>
<dbReference type="EMBL" id="AP035768">
    <property type="protein sequence ID" value="BFO14048.1"/>
    <property type="molecule type" value="Genomic_DNA"/>
</dbReference>